<dbReference type="PRINTS" id="PR00344">
    <property type="entry name" value="BCTRLSENSOR"/>
</dbReference>
<dbReference type="EC" id="2.7.13.3" evidence="3"/>
<dbReference type="PANTHER" id="PTHR45436:SF8">
    <property type="entry name" value="HISTIDINE KINASE"/>
    <property type="match status" value="1"/>
</dbReference>
<dbReference type="Gene3D" id="1.10.287.130">
    <property type="match status" value="1"/>
</dbReference>
<sequence>MIATYLTSLRRLLSRRRLLDRLPSWMKTSATQQGLMFGAVSLLSLVLMATVTFVYVEHELSSQNREIVKESLELVKGHERKIDDDPIEDDEILAVLTSGFILAGILVSLLTTAIVIAMGRMSQKRINRIERVLNLAADGDLSARTGERHTYNDLARISVSVDEMLSRLEGSVAAMSDISSNIAHELKTPITRLRHNLLTLREEAEVLNVTEQDVFMLELDHALSDSQRLASIFDALLRISQIESGARRSRFTQVDLVQIMDTVTEIYGDVAEDAGMLLVVNLPTEPLLLQGDRELLIQQVANLIENALRYCPEGSQIKLSCGRSSTSHDVWLTVEDNGPGIPEAERERVFERLYRVDKSRTDGGLGLGLSLAKAVAGLHHGTITLTDSKPGLGVNVSMPQAF</sequence>
<evidence type="ECO:0000313" key="14">
    <source>
        <dbReference type="EMBL" id="MDD1795423.1"/>
    </source>
</evidence>
<dbReference type="SUPFAM" id="SSF47384">
    <property type="entry name" value="Homodimeric domain of signal transducing histidine kinase"/>
    <property type="match status" value="1"/>
</dbReference>
<keyword evidence="15" id="KW-1185">Reference proteome</keyword>
<dbReference type="SMART" id="SM00388">
    <property type="entry name" value="HisKA"/>
    <property type="match status" value="1"/>
</dbReference>
<comment type="catalytic activity">
    <reaction evidence="1">
        <text>ATP + protein L-histidine = ADP + protein N-phospho-L-histidine.</text>
        <dbReference type="EC" id="2.7.13.3"/>
    </reaction>
</comment>
<feature type="transmembrane region" description="Helical" evidence="11">
    <location>
        <begin position="35"/>
        <end position="56"/>
    </location>
</feature>
<feature type="domain" description="Histidine kinase" evidence="12">
    <location>
        <begin position="181"/>
        <end position="402"/>
    </location>
</feature>
<keyword evidence="5" id="KW-0808">Transferase</keyword>
<keyword evidence="6 11" id="KW-0812">Transmembrane</keyword>
<evidence type="ECO:0000256" key="11">
    <source>
        <dbReference type="SAM" id="Phobius"/>
    </source>
</evidence>
<evidence type="ECO:0000256" key="3">
    <source>
        <dbReference type="ARBA" id="ARBA00012438"/>
    </source>
</evidence>
<gene>
    <name evidence="14" type="ORF">LRP50_20025</name>
</gene>
<comment type="subcellular location">
    <subcellularLocation>
        <location evidence="2">Membrane</location>
    </subcellularLocation>
</comment>
<keyword evidence="7 14" id="KW-0418">Kinase</keyword>
<dbReference type="InterPro" id="IPR036890">
    <property type="entry name" value="HATPase_C_sf"/>
</dbReference>
<organism evidence="14 15">
    <name type="scientific">Enterovibrio gelatinilyticus</name>
    <dbReference type="NCBI Taxonomy" id="2899819"/>
    <lineage>
        <taxon>Bacteria</taxon>
        <taxon>Pseudomonadati</taxon>
        <taxon>Pseudomonadota</taxon>
        <taxon>Gammaproteobacteria</taxon>
        <taxon>Vibrionales</taxon>
        <taxon>Vibrionaceae</taxon>
        <taxon>Enterovibrio</taxon>
    </lineage>
</organism>
<dbReference type="Gene3D" id="6.10.340.10">
    <property type="match status" value="1"/>
</dbReference>
<name>A0ABT5R595_9GAMM</name>
<dbReference type="InterPro" id="IPR003661">
    <property type="entry name" value="HisK_dim/P_dom"/>
</dbReference>
<dbReference type="GO" id="GO:0016301">
    <property type="term" value="F:kinase activity"/>
    <property type="evidence" value="ECO:0007669"/>
    <property type="project" value="UniProtKB-KW"/>
</dbReference>
<evidence type="ECO:0000256" key="7">
    <source>
        <dbReference type="ARBA" id="ARBA00022777"/>
    </source>
</evidence>
<dbReference type="EMBL" id="JAJUBC010000029">
    <property type="protein sequence ID" value="MDD1795423.1"/>
    <property type="molecule type" value="Genomic_DNA"/>
</dbReference>
<accession>A0ABT5R595</accession>
<comment type="caution">
    <text evidence="14">The sequence shown here is derived from an EMBL/GenBank/DDBJ whole genome shotgun (WGS) entry which is preliminary data.</text>
</comment>
<reference evidence="14" key="1">
    <citation type="submission" date="2021-12" db="EMBL/GenBank/DDBJ databases">
        <title>Enterovibrio ZSDZ35 sp. nov. and Enterovibrio ZSDZ42 sp. nov., isolated from coastal seawater in Qingdao.</title>
        <authorList>
            <person name="Zhang P."/>
        </authorList>
    </citation>
    <scope>NUCLEOTIDE SEQUENCE</scope>
    <source>
        <strain evidence="14">ZSDZ42</strain>
    </source>
</reference>
<dbReference type="RefSeq" id="WP_274166218.1">
    <property type="nucleotide sequence ID" value="NZ_JAJUBC010000029.1"/>
</dbReference>
<keyword evidence="10 11" id="KW-0472">Membrane</keyword>
<protein>
    <recommendedName>
        <fullName evidence="3">histidine kinase</fullName>
        <ecNumber evidence="3">2.7.13.3</ecNumber>
    </recommendedName>
</protein>
<evidence type="ECO:0000259" key="12">
    <source>
        <dbReference type="PROSITE" id="PS50109"/>
    </source>
</evidence>
<evidence type="ECO:0000256" key="10">
    <source>
        <dbReference type="ARBA" id="ARBA00023136"/>
    </source>
</evidence>
<keyword evidence="8 11" id="KW-1133">Transmembrane helix</keyword>
<dbReference type="SMART" id="SM00387">
    <property type="entry name" value="HATPase_c"/>
    <property type="match status" value="1"/>
</dbReference>
<evidence type="ECO:0000256" key="9">
    <source>
        <dbReference type="ARBA" id="ARBA00023012"/>
    </source>
</evidence>
<dbReference type="PROSITE" id="PS50109">
    <property type="entry name" value="HIS_KIN"/>
    <property type="match status" value="1"/>
</dbReference>
<evidence type="ECO:0000313" key="15">
    <source>
        <dbReference type="Proteomes" id="UP001149400"/>
    </source>
</evidence>
<proteinExistence type="predicted"/>
<dbReference type="CDD" id="cd00082">
    <property type="entry name" value="HisKA"/>
    <property type="match status" value="1"/>
</dbReference>
<evidence type="ECO:0000256" key="1">
    <source>
        <dbReference type="ARBA" id="ARBA00000085"/>
    </source>
</evidence>
<dbReference type="SUPFAM" id="SSF55874">
    <property type="entry name" value="ATPase domain of HSP90 chaperone/DNA topoisomerase II/histidine kinase"/>
    <property type="match status" value="1"/>
</dbReference>
<evidence type="ECO:0000256" key="8">
    <source>
        <dbReference type="ARBA" id="ARBA00022989"/>
    </source>
</evidence>
<dbReference type="InterPro" id="IPR005467">
    <property type="entry name" value="His_kinase_dom"/>
</dbReference>
<feature type="domain" description="HAMP" evidence="13">
    <location>
        <begin position="120"/>
        <end position="173"/>
    </location>
</feature>
<dbReference type="PANTHER" id="PTHR45436">
    <property type="entry name" value="SENSOR HISTIDINE KINASE YKOH"/>
    <property type="match status" value="1"/>
</dbReference>
<dbReference type="Proteomes" id="UP001149400">
    <property type="component" value="Unassembled WGS sequence"/>
</dbReference>
<dbReference type="InterPro" id="IPR004358">
    <property type="entry name" value="Sig_transdc_His_kin-like_C"/>
</dbReference>
<keyword evidence="4" id="KW-0597">Phosphoprotein</keyword>
<dbReference type="Pfam" id="PF00512">
    <property type="entry name" value="HisKA"/>
    <property type="match status" value="1"/>
</dbReference>
<dbReference type="InterPro" id="IPR036097">
    <property type="entry name" value="HisK_dim/P_sf"/>
</dbReference>
<dbReference type="InterPro" id="IPR050428">
    <property type="entry name" value="TCS_sensor_his_kinase"/>
</dbReference>
<dbReference type="PROSITE" id="PS50885">
    <property type="entry name" value="HAMP"/>
    <property type="match status" value="1"/>
</dbReference>
<dbReference type="InterPro" id="IPR003660">
    <property type="entry name" value="HAMP_dom"/>
</dbReference>
<evidence type="ECO:0000256" key="4">
    <source>
        <dbReference type="ARBA" id="ARBA00022553"/>
    </source>
</evidence>
<dbReference type="Gene3D" id="3.30.565.10">
    <property type="entry name" value="Histidine kinase-like ATPase, C-terminal domain"/>
    <property type="match status" value="1"/>
</dbReference>
<evidence type="ECO:0000259" key="13">
    <source>
        <dbReference type="PROSITE" id="PS50885"/>
    </source>
</evidence>
<evidence type="ECO:0000256" key="6">
    <source>
        <dbReference type="ARBA" id="ARBA00022692"/>
    </source>
</evidence>
<dbReference type="Pfam" id="PF02518">
    <property type="entry name" value="HATPase_c"/>
    <property type="match status" value="1"/>
</dbReference>
<dbReference type="InterPro" id="IPR003594">
    <property type="entry name" value="HATPase_dom"/>
</dbReference>
<keyword evidence="9" id="KW-0902">Two-component regulatory system</keyword>
<feature type="transmembrane region" description="Helical" evidence="11">
    <location>
        <begin position="92"/>
        <end position="118"/>
    </location>
</feature>
<evidence type="ECO:0000256" key="2">
    <source>
        <dbReference type="ARBA" id="ARBA00004370"/>
    </source>
</evidence>
<evidence type="ECO:0000256" key="5">
    <source>
        <dbReference type="ARBA" id="ARBA00022679"/>
    </source>
</evidence>